<dbReference type="InterPro" id="IPR046819">
    <property type="entry name" value="MmeI_hel"/>
</dbReference>
<dbReference type="Pfam" id="PF20473">
    <property type="entry name" value="MmeI_Mtase"/>
    <property type="match status" value="1"/>
</dbReference>
<dbReference type="Pfam" id="PF20466">
    <property type="entry name" value="MmeI_TRD"/>
    <property type="match status" value="1"/>
</dbReference>
<organism evidence="10 11">
    <name type="scientific">Bosea lathyri</name>
    <dbReference type="NCBI Taxonomy" id="1036778"/>
    <lineage>
        <taxon>Bacteria</taxon>
        <taxon>Pseudomonadati</taxon>
        <taxon>Pseudomonadota</taxon>
        <taxon>Alphaproteobacteria</taxon>
        <taxon>Hyphomicrobiales</taxon>
        <taxon>Boseaceae</taxon>
        <taxon>Bosea</taxon>
    </lineage>
</organism>
<evidence type="ECO:0000256" key="1">
    <source>
        <dbReference type="ARBA" id="ARBA00011900"/>
    </source>
</evidence>
<evidence type="ECO:0000256" key="5">
    <source>
        <dbReference type="SAM" id="Phobius"/>
    </source>
</evidence>
<evidence type="ECO:0000256" key="4">
    <source>
        <dbReference type="ARBA" id="ARBA00047942"/>
    </source>
</evidence>
<dbReference type="EC" id="2.1.1.72" evidence="1"/>
<dbReference type="GO" id="GO:0003676">
    <property type="term" value="F:nucleic acid binding"/>
    <property type="evidence" value="ECO:0007669"/>
    <property type="project" value="InterPro"/>
</dbReference>
<dbReference type="AlphaFoldDB" id="A0A1H6AXM5"/>
<feature type="domain" description="MmeI-like DNA-methyltransferase" evidence="9">
    <location>
        <begin position="413"/>
        <end position="672"/>
    </location>
</feature>
<evidence type="ECO:0000259" key="8">
    <source>
        <dbReference type="Pfam" id="PF20466"/>
    </source>
</evidence>
<keyword evidence="5" id="KW-0812">Transmembrane</keyword>
<dbReference type="Pfam" id="PF20464">
    <property type="entry name" value="MmeI_N"/>
    <property type="match status" value="1"/>
</dbReference>
<dbReference type="Proteomes" id="UP000236743">
    <property type="component" value="Unassembled WGS sequence"/>
</dbReference>
<evidence type="ECO:0000256" key="3">
    <source>
        <dbReference type="ARBA" id="ARBA00022679"/>
    </source>
</evidence>
<evidence type="ECO:0000259" key="9">
    <source>
        <dbReference type="Pfam" id="PF20473"/>
    </source>
</evidence>
<dbReference type="InterPro" id="IPR046820">
    <property type="entry name" value="MmeI_TRD"/>
</dbReference>
<comment type="catalytic activity">
    <reaction evidence="4">
        <text>a 2'-deoxyadenosine in DNA + S-adenosyl-L-methionine = an N(6)-methyl-2'-deoxyadenosine in DNA + S-adenosyl-L-homocysteine + H(+)</text>
        <dbReference type="Rhea" id="RHEA:15197"/>
        <dbReference type="Rhea" id="RHEA-COMP:12418"/>
        <dbReference type="Rhea" id="RHEA-COMP:12419"/>
        <dbReference type="ChEBI" id="CHEBI:15378"/>
        <dbReference type="ChEBI" id="CHEBI:57856"/>
        <dbReference type="ChEBI" id="CHEBI:59789"/>
        <dbReference type="ChEBI" id="CHEBI:90615"/>
        <dbReference type="ChEBI" id="CHEBI:90616"/>
        <dbReference type="EC" id="2.1.1.72"/>
    </reaction>
</comment>
<dbReference type="GO" id="GO:0032259">
    <property type="term" value="P:methylation"/>
    <property type="evidence" value="ECO:0007669"/>
    <property type="project" value="UniProtKB-KW"/>
</dbReference>
<reference evidence="10 11" key="1">
    <citation type="submission" date="2016-10" db="EMBL/GenBank/DDBJ databases">
        <authorList>
            <person name="de Groot N.N."/>
        </authorList>
    </citation>
    <scope>NUCLEOTIDE SEQUENCE [LARGE SCALE GENOMIC DNA]</scope>
    <source>
        <strain evidence="10 11">DSM 26656</strain>
    </source>
</reference>
<dbReference type="OrthoDB" id="9806213at2"/>
<evidence type="ECO:0000259" key="7">
    <source>
        <dbReference type="Pfam" id="PF20465"/>
    </source>
</evidence>
<feature type="domain" description="MmeI-like N-terminal" evidence="6">
    <location>
        <begin position="12"/>
        <end position="239"/>
    </location>
</feature>
<dbReference type="InterPro" id="IPR046817">
    <property type="entry name" value="MmeI_N"/>
</dbReference>
<evidence type="ECO:0000259" key="6">
    <source>
        <dbReference type="Pfam" id="PF20464"/>
    </source>
</evidence>
<keyword evidence="2 10" id="KW-0489">Methyltransferase</keyword>
<evidence type="ECO:0000313" key="11">
    <source>
        <dbReference type="Proteomes" id="UP000236743"/>
    </source>
</evidence>
<dbReference type="InterPro" id="IPR046816">
    <property type="entry name" value="MmeI_Mtase"/>
</dbReference>
<dbReference type="PROSITE" id="PS00092">
    <property type="entry name" value="N6_MTASE"/>
    <property type="match status" value="1"/>
</dbReference>
<feature type="domain" description="MmeI-like helicase spacer" evidence="7">
    <location>
        <begin position="245"/>
        <end position="316"/>
    </location>
</feature>
<proteinExistence type="predicted"/>
<evidence type="ECO:0000313" key="10">
    <source>
        <dbReference type="EMBL" id="SEG52825.1"/>
    </source>
</evidence>
<dbReference type="InterPro" id="IPR050953">
    <property type="entry name" value="N4_N6_ade-DNA_methylase"/>
</dbReference>
<protein>
    <recommendedName>
        <fullName evidence="1">site-specific DNA-methyltransferase (adenine-specific)</fullName>
        <ecNumber evidence="1">2.1.1.72</ecNumber>
    </recommendedName>
</protein>
<accession>A0A1H6AXM5</accession>
<dbReference type="EMBL" id="FNUY01000006">
    <property type="protein sequence ID" value="SEG52825.1"/>
    <property type="molecule type" value="Genomic_DNA"/>
</dbReference>
<name>A0A1H6AXM5_9HYPH</name>
<sequence>MSGGGSGPDEGQVESFIARWRMSEGAERAAYALFLSELCLLIGVEPPQPPTSDSDAVTYRFEYPVRFRDAAGGSSTGRIDLYRKNAFVLEAKQSRWKGQAKEVLPAQGALPFAEPAGPRGRRGADRAWDVLMLNARRQAEDYAKALPASHGWPPFLILCDVGHCFEFYADFTGQGKNYVQFPDRLGYRVYLDDLRDPAIRARLAAIWNEPHALDPSRHAARVTRAIAERLAAVSKALERAYDPEEVALFLMRCLFTMFAEDVGLIRKDAFKALLRECRDDPASFLPLVSELWQAMDKGEYSTSVRERMKRFNGKLYEDAKVYPLGREEIGELLAAAEHDWKEVEPAIFGALLEQALDPAERARLGAHYTPRAYVERLVVETVIGPLRQDWRAVLGAAQQLRDNGEAKKALALVEGFHAGLCRTRVLDPACGTGNFLHVAQELMKKLEGEVLDAAGELGSAERLGGFAEHSVGPHQFLGMETNRRAVAIADLVLWIGHLQWHFRTRGFAPREPILEKLDHIYKRDAVLCWDGWPIPQWRDGGMALPNPRRPEWPEAEFIVGNPPFIGGKDLRARLTDVYAQSLWAAHPQMNESADLVMYWWDRAAELLTRPGTKLRRFGFVTTNSITQLFQRRTVQRHLTARKPVSLLMAIPDHPWTKAGRDSAAIRIAMTVVAAGTHEGKLCEVVAEAGLDSDQPQIELSERRGRINADLTIGPDATQTHGLKSNQGLSSRGVPLHGAGFLVRQQDTALLGLGRRPGLEAHLRHYRNGRDLMARPRDLLAIDLDGLKSETVREEFPEIYQHLILRVKPERDRNNELYRRENWWLFGRRNTDMRSFTANLQRYIVTVETAKHRVFQFLDASILPDNMLVAVGLSDAFHLGVLSSRLHAIWALRSGGWLGIGNDPRYSKSRCFDPFPFPDATEQQKEAIRRPAEALDRLRKQVLQNHPELTLTKLYNLREAILAGRALTPMEESIRDRGLVLIINEHHAALDAAVAEAYGWPATLAEDDILARLVALNQERAAEEARGEVHWVRPDYQRPRFARDGRVGEQIEAGELVALSITAPVRAAFPTDPVERVAAVLIALALAPGALDATAIALGFRQGRKVERAVRDILISLARVGEISTDDGGHNFARRRVASG</sequence>
<feature type="transmembrane region" description="Helical" evidence="5">
    <location>
        <begin position="1076"/>
        <end position="1099"/>
    </location>
</feature>
<dbReference type="InterPro" id="IPR029063">
    <property type="entry name" value="SAM-dependent_MTases_sf"/>
</dbReference>
<evidence type="ECO:0000256" key="2">
    <source>
        <dbReference type="ARBA" id="ARBA00022603"/>
    </source>
</evidence>
<dbReference type="SUPFAM" id="SSF53335">
    <property type="entry name" value="S-adenosyl-L-methionine-dependent methyltransferases"/>
    <property type="match status" value="1"/>
</dbReference>
<dbReference type="Gene3D" id="3.40.50.150">
    <property type="entry name" value="Vaccinia Virus protein VP39"/>
    <property type="match status" value="1"/>
</dbReference>
<dbReference type="PANTHER" id="PTHR33841">
    <property type="entry name" value="DNA METHYLTRANSFERASE YEEA-RELATED"/>
    <property type="match status" value="1"/>
</dbReference>
<keyword evidence="5" id="KW-0472">Membrane</keyword>
<dbReference type="Pfam" id="PF20465">
    <property type="entry name" value="MmeI_hel"/>
    <property type="match status" value="1"/>
</dbReference>
<feature type="domain" description="MmeI-like target recognition" evidence="8">
    <location>
        <begin position="844"/>
        <end position="918"/>
    </location>
</feature>
<dbReference type="PANTHER" id="PTHR33841:SF1">
    <property type="entry name" value="DNA METHYLTRANSFERASE A"/>
    <property type="match status" value="1"/>
</dbReference>
<dbReference type="GO" id="GO:0009007">
    <property type="term" value="F:site-specific DNA-methyltransferase (adenine-specific) activity"/>
    <property type="evidence" value="ECO:0007669"/>
    <property type="project" value="UniProtKB-EC"/>
</dbReference>
<keyword evidence="11" id="KW-1185">Reference proteome</keyword>
<dbReference type="PRINTS" id="PR00507">
    <property type="entry name" value="N12N6MTFRASE"/>
</dbReference>
<dbReference type="RefSeq" id="WP_103873474.1">
    <property type="nucleotide sequence ID" value="NZ_FNUY01000006.1"/>
</dbReference>
<gene>
    <name evidence="10" type="ORF">SAMN04488115_106196</name>
</gene>
<keyword evidence="3" id="KW-0808">Transferase</keyword>
<dbReference type="InterPro" id="IPR002052">
    <property type="entry name" value="DNA_methylase_N6_adenine_CS"/>
</dbReference>
<keyword evidence="5" id="KW-1133">Transmembrane helix</keyword>